<dbReference type="InterPro" id="IPR002889">
    <property type="entry name" value="WSC_carb-bd"/>
</dbReference>
<feature type="domain" description="WSC" evidence="8">
    <location>
        <begin position="730"/>
        <end position="821"/>
    </location>
</feature>
<protein>
    <recommendedName>
        <fullName evidence="8">WSC domain-containing protein</fullName>
    </recommendedName>
</protein>
<dbReference type="GO" id="GO:0005886">
    <property type="term" value="C:plasma membrane"/>
    <property type="evidence" value="ECO:0007669"/>
    <property type="project" value="TreeGrafter"/>
</dbReference>
<keyword evidence="10" id="KW-1185">Reference proteome</keyword>
<accession>A0A267GC98</accession>
<dbReference type="Pfam" id="PF01822">
    <property type="entry name" value="WSC"/>
    <property type="match status" value="11"/>
</dbReference>
<comment type="caution">
    <text evidence="9">The sequence shown here is derived from an EMBL/GenBank/DDBJ whole genome shotgun (WGS) entry which is preliminary data.</text>
</comment>
<keyword evidence="3 7" id="KW-0732">Signal</keyword>
<evidence type="ECO:0000256" key="3">
    <source>
        <dbReference type="ARBA" id="ARBA00022729"/>
    </source>
</evidence>
<proteinExistence type="predicted"/>
<feature type="domain" description="WSC" evidence="8">
    <location>
        <begin position="333"/>
        <end position="425"/>
    </location>
</feature>
<evidence type="ECO:0000256" key="7">
    <source>
        <dbReference type="SAM" id="SignalP"/>
    </source>
</evidence>
<dbReference type="EMBL" id="NIVC01000412">
    <property type="protein sequence ID" value="PAA83643.1"/>
    <property type="molecule type" value="Genomic_DNA"/>
</dbReference>
<evidence type="ECO:0000256" key="5">
    <source>
        <dbReference type="ARBA" id="ARBA00023136"/>
    </source>
</evidence>
<feature type="chain" id="PRO_5012831371" description="WSC domain-containing protein" evidence="7">
    <location>
        <begin position="21"/>
        <end position="1223"/>
    </location>
</feature>
<keyword evidence="5" id="KW-0472">Membrane</keyword>
<dbReference type="Proteomes" id="UP000215902">
    <property type="component" value="Unassembled WGS sequence"/>
</dbReference>
<reference evidence="9 10" key="1">
    <citation type="submission" date="2017-06" db="EMBL/GenBank/DDBJ databases">
        <title>A platform for efficient transgenesis in Macrostomum lignano, a flatworm model organism for stem cell research.</title>
        <authorList>
            <person name="Berezikov E."/>
        </authorList>
    </citation>
    <scope>NUCLEOTIDE SEQUENCE [LARGE SCALE GENOMIC DNA]</scope>
    <source>
        <strain evidence="9">DV1</strain>
        <tissue evidence="9">Whole organism</tissue>
    </source>
</reference>
<feature type="domain" description="WSC" evidence="8">
    <location>
        <begin position="532"/>
        <end position="623"/>
    </location>
</feature>
<dbReference type="AlphaFoldDB" id="A0A267GC98"/>
<evidence type="ECO:0000256" key="4">
    <source>
        <dbReference type="ARBA" id="ARBA00022989"/>
    </source>
</evidence>
<evidence type="ECO:0000313" key="9">
    <source>
        <dbReference type="EMBL" id="PAA83643.1"/>
    </source>
</evidence>
<dbReference type="InterPro" id="IPR051836">
    <property type="entry name" value="Kremen_rcpt"/>
</dbReference>
<dbReference type="PANTHER" id="PTHR24269">
    <property type="entry name" value="KREMEN PROTEIN"/>
    <property type="match status" value="1"/>
</dbReference>
<dbReference type="OrthoDB" id="4781at2759"/>
<dbReference type="STRING" id="282301.A0A267GC98"/>
<feature type="domain" description="WSC" evidence="8">
    <location>
        <begin position="828"/>
        <end position="924"/>
    </location>
</feature>
<feature type="domain" description="WSC" evidence="8">
    <location>
        <begin position="1130"/>
        <end position="1222"/>
    </location>
</feature>
<gene>
    <name evidence="9" type="ORF">BOX15_Mlig005509g3</name>
</gene>
<evidence type="ECO:0000259" key="8">
    <source>
        <dbReference type="PROSITE" id="PS51212"/>
    </source>
</evidence>
<name>A0A267GC98_9PLAT</name>
<comment type="subcellular location">
    <subcellularLocation>
        <location evidence="1">Membrane</location>
        <topology evidence="1">Single-pass membrane protein</topology>
    </subcellularLocation>
</comment>
<evidence type="ECO:0000256" key="6">
    <source>
        <dbReference type="ARBA" id="ARBA00023180"/>
    </source>
</evidence>
<feature type="domain" description="WSC" evidence="8">
    <location>
        <begin position="28"/>
        <end position="122"/>
    </location>
</feature>
<keyword evidence="2" id="KW-0812">Transmembrane</keyword>
<dbReference type="PANTHER" id="PTHR24269:SF16">
    <property type="entry name" value="PROTEIN SLG1"/>
    <property type="match status" value="1"/>
</dbReference>
<evidence type="ECO:0000313" key="10">
    <source>
        <dbReference type="Proteomes" id="UP000215902"/>
    </source>
</evidence>
<sequence length="1223" mass="136279">MRWGLIFILACCSLCDSVRAEENAGPDALPSLGCYTDSDSQRDLPEQHQDFKLVSKRYCLDYCRASGYLYFGMQGGTWCNCGDSYGRYERVSRRECNQLCPDGATGNETCGGAWLNEIFPTGVARLLDDGMNSSEYLGCFNDSINSQQQPLRRQFGSKNSPHYCNSFCKSNGFIFSALQNKDWCLCGNSHSRQDRLPESLCDQPCREEPEKFCGGVRVINMLFSTGVPHWATKGGQKIGCFSDSSDRDLPLVLNAGQMASRQHCWHQCVSRGYAYFGLQAARFCTCGNVYGRYGKLADDRCSMRCAGAWDQTCGAGMINEVFSTGLPEWTDRSVIRVGCFVDAASRDLPLHRKFTDGADRFSCWQFCYQRGYKYFGLQAGSQCFCGNQFGRYGRAGSNSECGTACHRDASKTCGGSWRNEIFATGIERMAENAIARLGCYQDGSVRDLQLLHEAGSATSRLACWHYCKLRGYRYFGLQAGRYCACGNSYGRHGVAPESHCSVRCPADDRQTCGNRYKNEVFTTGLPPDWETGVVRLGCFVDKHDRDLPVLLDAGQLASKYHCWTYCRSNGYKYFGLQDGTMCTCGNAYGRHGQVADSDCNKPCGGDSSITCGGHMKNDIFITGIQPWDANVTRQGCFKAGNDSSTNLPLVQRTGSSTRRQHCWQFCQSRGYRYFGLQSGDLCACGNSVRRLGQVDDAECSVRCRGFAGETCGGMNHTEVFTTGVGAWDSVITSLGCFEDRADRDMVQMFHAKENSHKYFCWNYCRSKGYMYFGLQSGSWCTCGNVFSRFQKKNNSECSTPCEGDPTTSCGGSMRNQLFMSGINQWEKQTTSLGCFEVSPNNRPIPVVHRANSFDAGRRYCWHYCRSRSYKYFALRDELTCLCANWYDRFGLVEKSGCGDDCMKTNRRTSCVDTTRDTIEAFHTGIEAWETTVTRLGCFLDVENSRDFPVHLDAGNKLTKKFCWSYCQARGHKYFALQNRRHCYCGGAYGRRGGADDSECSERCRGDTSTTCGGELRNEVFSTGIGDWDRNTTRQGCFNDAAHPDLPMEHNLGSLANRYSCWKLCSTRGYKYFGLQNRQKCYCGNSFGRYGVALGSGACQERCSGDPSATCGGDKQNEVFSTGLEDWDNGTASAMGCFIDKPDDPDFASGLHHLGEAATRLACWRRCRSLGWRYFAMQASQWCACGNSFGRHGRANRDCRLPCLGDPGSTCGGHQRNEVFSTGL</sequence>
<feature type="domain" description="WSC" evidence="8">
    <location>
        <begin position="433"/>
        <end position="524"/>
    </location>
</feature>
<feature type="domain" description="WSC" evidence="8">
    <location>
        <begin position="234"/>
        <end position="325"/>
    </location>
</feature>
<feature type="domain" description="WSC" evidence="8">
    <location>
        <begin position="630"/>
        <end position="723"/>
    </location>
</feature>
<feature type="domain" description="WSC" evidence="8">
    <location>
        <begin position="133"/>
        <end position="225"/>
    </location>
</feature>
<dbReference type="PROSITE" id="PS51212">
    <property type="entry name" value="WSC"/>
    <property type="match status" value="12"/>
</dbReference>
<feature type="signal peptide" evidence="7">
    <location>
        <begin position="1"/>
        <end position="20"/>
    </location>
</feature>
<evidence type="ECO:0000256" key="2">
    <source>
        <dbReference type="ARBA" id="ARBA00022692"/>
    </source>
</evidence>
<feature type="domain" description="WSC" evidence="8">
    <location>
        <begin position="1030"/>
        <end position="1122"/>
    </location>
</feature>
<keyword evidence="4" id="KW-1133">Transmembrane helix</keyword>
<evidence type="ECO:0000256" key="1">
    <source>
        <dbReference type="ARBA" id="ARBA00004167"/>
    </source>
</evidence>
<feature type="domain" description="WSC" evidence="8">
    <location>
        <begin position="931"/>
        <end position="1023"/>
    </location>
</feature>
<keyword evidence="6" id="KW-0325">Glycoprotein</keyword>
<dbReference type="SMART" id="SM00321">
    <property type="entry name" value="WSC"/>
    <property type="match status" value="11"/>
</dbReference>
<organism evidence="9 10">
    <name type="scientific">Macrostomum lignano</name>
    <dbReference type="NCBI Taxonomy" id="282301"/>
    <lineage>
        <taxon>Eukaryota</taxon>
        <taxon>Metazoa</taxon>
        <taxon>Spiralia</taxon>
        <taxon>Lophotrochozoa</taxon>
        <taxon>Platyhelminthes</taxon>
        <taxon>Rhabditophora</taxon>
        <taxon>Macrostomorpha</taxon>
        <taxon>Macrostomida</taxon>
        <taxon>Macrostomidae</taxon>
        <taxon>Macrostomum</taxon>
    </lineage>
</organism>